<dbReference type="InterPro" id="IPR045851">
    <property type="entry name" value="AMP-bd_C_sf"/>
</dbReference>
<evidence type="ECO:0000313" key="7">
    <source>
        <dbReference type="EMBL" id="TQN31717.1"/>
    </source>
</evidence>
<gene>
    <name evidence="7" type="ORF">FHX37_1637</name>
</gene>
<feature type="domain" description="AMP-binding enzyme C-terminal" evidence="6">
    <location>
        <begin position="452"/>
        <end position="529"/>
    </location>
</feature>
<dbReference type="InterPro" id="IPR025110">
    <property type="entry name" value="AMP-bd_C"/>
</dbReference>
<comment type="caution">
    <text evidence="7">The sequence shown here is derived from an EMBL/GenBank/DDBJ whole genome shotgun (WGS) entry which is preliminary data.</text>
</comment>
<comment type="similarity">
    <text evidence="1">Belongs to the ATP-dependent AMP-binding enzyme family.</text>
</comment>
<dbReference type="Gene3D" id="3.40.50.12780">
    <property type="entry name" value="N-terminal domain of ligase-like"/>
    <property type="match status" value="1"/>
</dbReference>
<dbReference type="PANTHER" id="PTHR43605">
    <property type="entry name" value="ACYL-COENZYME A SYNTHETASE"/>
    <property type="match status" value="1"/>
</dbReference>
<dbReference type="PANTHER" id="PTHR43605:SF10">
    <property type="entry name" value="ACYL-COA SYNTHETASE MEDIUM CHAIN FAMILY MEMBER 3"/>
    <property type="match status" value="1"/>
</dbReference>
<keyword evidence="4" id="KW-0067">ATP-binding</keyword>
<keyword evidence="3" id="KW-0547">Nucleotide-binding</keyword>
<dbReference type="GO" id="GO:0006633">
    <property type="term" value="P:fatty acid biosynthetic process"/>
    <property type="evidence" value="ECO:0007669"/>
    <property type="project" value="TreeGrafter"/>
</dbReference>
<evidence type="ECO:0000259" key="6">
    <source>
        <dbReference type="Pfam" id="PF13193"/>
    </source>
</evidence>
<keyword evidence="2" id="KW-0436">Ligase</keyword>
<proteinExistence type="inferred from homology"/>
<reference evidence="7 8" key="1">
    <citation type="submission" date="2019-06" db="EMBL/GenBank/DDBJ databases">
        <title>Sequencing the genomes of 1000 actinobacteria strains.</title>
        <authorList>
            <person name="Klenk H.-P."/>
        </authorList>
    </citation>
    <scope>NUCLEOTIDE SEQUENCE [LARGE SCALE GENOMIC DNA]</scope>
    <source>
        <strain evidence="7 8">DSM 45015</strain>
    </source>
</reference>
<dbReference type="InterPro" id="IPR051087">
    <property type="entry name" value="Mitochondrial_ACSM"/>
</dbReference>
<dbReference type="InterPro" id="IPR000873">
    <property type="entry name" value="AMP-dep_synth/lig_dom"/>
</dbReference>
<evidence type="ECO:0000256" key="1">
    <source>
        <dbReference type="ARBA" id="ARBA00006432"/>
    </source>
</evidence>
<organism evidence="7 8">
    <name type="scientific">Haloactinospora alba</name>
    <dbReference type="NCBI Taxonomy" id="405555"/>
    <lineage>
        <taxon>Bacteria</taxon>
        <taxon>Bacillati</taxon>
        <taxon>Actinomycetota</taxon>
        <taxon>Actinomycetes</taxon>
        <taxon>Streptosporangiales</taxon>
        <taxon>Nocardiopsidaceae</taxon>
        <taxon>Haloactinospora</taxon>
    </lineage>
</organism>
<dbReference type="GO" id="GO:0006637">
    <property type="term" value="P:acyl-CoA metabolic process"/>
    <property type="evidence" value="ECO:0007669"/>
    <property type="project" value="TreeGrafter"/>
</dbReference>
<name>A0A543NIQ2_9ACTN</name>
<dbReference type="OrthoDB" id="9803968at2"/>
<dbReference type="Gene3D" id="3.30.300.30">
    <property type="match status" value="1"/>
</dbReference>
<dbReference type="AlphaFoldDB" id="A0A543NIQ2"/>
<dbReference type="Pfam" id="PF00501">
    <property type="entry name" value="AMP-binding"/>
    <property type="match status" value="1"/>
</dbReference>
<dbReference type="EMBL" id="VFQC01000001">
    <property type="protein sequence ID" value="TQN31717.1"/>
    <property type="molecule type" value="Genomic_DNA"/>
</dbReference>
<sequence length="540" mass="57978">MPAPAQQIHDWLATYDTPDTCVAHLLCDRHPADTVAITEIGPDLGSRDLTYGELARRSTELADGMARLGVTRGDHVATLMGRGADLAVTALALWRLGAVHVPLFTALAPSAVALRLTDPTVAVVVCDDDQRFKLDPGPDMPAEAPWHVVTTTTAPLRDGDHTLTGLADPSAPPVPPAAVGGAAPFILLYTSGTGGSPRGVEVPVRALAAFHAYHHYGLDVTDDDVYWNTADPGWAYGLYYGLVAPLLAGHRTLQLRAGFDPELTLDVLATFGVTNMAAAPTVYRTLRATVKTLPPEIALRCLSSAGEPLTPDVVDWAFDTFGVALREHYGQSELGMCAGQHHHPDVATDLRAASIGRSLPGWDMTVLDPVTDEEAPTGSFGRVAVDVANSPAMWFTGYHAMTTEATAPFTPDGRWYLTGDTGSQDEDGYLFFSARDNDVILMSGYRIGPADVESALLQHPAVEETVVYGVPDELRGQTVAASVVLGADAHPTDELAEELKELVRNRFAAHAYPRYVTFVTELPRTPSGKIRRSRLHFPVR</sequence>
<dbReference type="GO" id="GO:0005524">
    <property type="term" value="F:ATP binding"/>
    <property type="evidence" value="ECO:0007669"/>
    <property type="project" value="UniProtKB-KW"/>
</dbReference>
<evidence type="ECO:0000259" key="5">
    <source>
        <dbReference type="Pfam" id="PF00501"/>
    </source>
</evidence>
<dbReference type="RefSeq" id="WP_141923260.1">
    <property type="nucleotide sequence ID" value="NZ_VFQC01000001.1"/>
</dbReference>
<dbReference type="GO" id="GO:0015645">
    <property type="term" value="F:fatty acid ligase activity"/>
    <property type="evidence" value="ECO:0007669"/>
    <property type="project" value="TreeGrafter"/>
</dbReference>
<dbReference type="InterPro" id="IPR042099">
    <property type="entry name" value="ANL_N_sf"/>
</dbReference>
<accession>A0A543NIQ2</accession>
<dbReference type="Proteomes" id="UP000317422">
    <property type="component" value="Unassembled WGS sequence"/>
</dbReference>
<keyword evidence="8" id="KW-1185">Reference proteome</keyword>
<evidence type="ECO:0000313" key="8">
    <source>
        <dbReference type="Proteomes" id="UP000317422"/>
    </source>
</evidence>
<evidence type="ECO:0000256" key="2">
    <source>
        <dbReference type="ARBA" id="ARBA00022598"/>
    </source>
</evidence>
<evidence type="ECO:0000256" key="4">
    <source>
        <dbReference type="ARBA" id="ARBA00022840"/>
    </source>
</evidence>
<dbReference type="Pfam" id="PF13193">
    <property type="entry name" value="AMP-binding_C"/>
    <property type="match status" value="1"/>
</dbReference>
<protein>
    <submittedName>
        <fullName evidence="7">Acetyl-CoA synthetase</fullName>
    </submittedName>
</protein>
<dbReference type="GO" id="GO:0016405">
    <property type="term" value="F:CoA-ligase activity"/>
    <property type="evidence" value="ECO:0007669"/>
    <property type="project" value="UniProtKB-ARBA"/>
</dbReference>
<dbReference type="GO" id="GO:0004321">
    <property type="term" value="F:fatty-acyl-CoA synthase activity"/>
    <property type="evidence" value="ECO:0007669"/>
    <property type="project" value="TreeGrafter"/>
</dbReference>
<feature type="domain" description="AMP-dependent synthetase/ligase" evidence="5">
    <location>
        <begin position="28"/>
        <end position="385"/>
    </location>
</feature>
<dbReference type="SUPFAM" id="SSF56801">
    <property type="entry name" value="Acetyl-CoA synthetase-like"/>
    <property type="match status" value="1"/>
</dbReference>
<evidence type="ECO:0000256" key="3">
    <source>
        <dbReference type="ARBA" id="ARBA00022741"/>
    </source>
</evidence>